<dbReference type="EMBL" id="OV170225">
    <property type="protein sequence ID" value="CAH0724913.1"/>
    <property type="molecule type" value="Genomic_DNA"/>
</dbReference>
<reference evidence="1" key="1">
    <citation type="submission" date="2021-12" db="EMBL/GenBank/DDBJ databases">
        <authorList>
            <person name="Martin H S."/>
        </authorList>
    </citation>
    <scope>NUCLEOTIDE SEQUENCE</scope>
</reference>
<feature type="non-terminal residue" evidence="1">
    <location>
        <position position="142"/>
    </location>
</feature>
<dbReference type="Proteomes" id="UP000838878">
    <property type="component" value="Chromosome 5"/>
</dbReference>
<proteinExistence type="predicted"/>
<dbReference type="AlphaFoldDB" id="A0A8J9VMD8"/>
<accession>A0A8J9VMD8</accession>
<keyword evidence="2" id="KW-1185">Reference proteome</keyword>
<evidence type="ECO:0000313" key="1">
    <source>
        <dbReference type="EMBL" id="CAH0724913.1"/>
    </source>
</evidence>
<sequence>MSFTRDEIKSCVPEIDNSTRKRAKQIAEVMTFKEKNREKTKKLESSSVEEDVIHLDEVSAGEDCECDMRGTTESNMLLQNFLFTYYALVELLVELCVKLLVQPSVEHSVEPLFEPCVEPSVKYSVELSVEPSAESSVESYLV</sequence>
<name>A0A8J9VMD8_9NEOP</name>
<organism evidence="1 2">
    <name type="scientific">Brenthis ino</name>
    <name type="common">lesser marbled fritillary</name>
    <dbReference type="NCBI Taxonomy" id="405034"/>
    <lineage>
        <taxon>Eukaryota</taxon>
        <taxon>Metazoa</taxon>
        <taxon>Ecdysozoa</taxon>
        <taxon>Arthropoda</taxon>
        <taxon>Hexapoda</taxon>
        <taxon>Insecta</taxon>
        <taxon>Pterygota</taxon>
        <taxon>Neoptera</taxon>
        <taxon>Endopterygota</taxon>
        <taxon>Lepidoptera</taxon>
        <taxon>Glossata</taxon>
        <taxon>Ditrysia</taxon>
        <taxon>Papilionoidea</taxon>
        <taxon>Nymphalidae</taxon>
        <taxon>Heliconiinae</taxon>
        <taxon>Argynnini</taxon>
        <taxon>Brenthis</taxon>
    </lineage>
</organism>
<evidence type="ECO:0000313" key="2">
    <source>
        <dbReference type="Proteomes" id="UP000838878"/>
    </source>
</evidence>
<protein>
    <submittedName>
        <fullName evidence="1">Uncharacterized protein</fullName>
    </submittedName>
</protein>
<gene>
    <name evidence="1" type="ORF">BINO364_LOCUS10557</name>
</gene>